<proteinExistence type="predicted"/>
<dbReference type="AlphaFoldDB" id="A0A8I0T439"/>
<evidence type="ECO:0000313" key="2">
    <source>
        <dbReference type="Proteomes" id="UP000660708"/>
    </source>
</evidence>
<gene>
    <name evidence="1" type="ORF">PPEP_a2531</name>
</gene>
<comment type="caution">
    <text evidence="1">The sequence shown here is derived from an EMBL/GenBank/DDBJ whole genome shotgun (WGS) entry which is preliminary data.</text>
</comment>
<sequence>MRTKPTLQFSQIKKLSQNSEGAFYAVNFLGCEAVLKLGQSQI</sequence>
<accession>A0A8I0T439</accession>
<dbReference type="EMBL" id="AQHF01000018">
    <property type="protein sequence ID" value="MBE0344854.1"/>
    <property type="molecule type" value="Genomic_DNA"/>
</dbReference>
<evidence type="ECO:0000313" key="1">
    <source>
        <dbReference type="EMBL" id="MBE0344854.1"/>
    </source>
</evidence>
<keyword evidence="2" id="KW-1185">Reference proteome</keyword>
<dbReference type="Proteomes" id="UP000660708">
    <property type="component" value="Unassembled WGS sequence"/>
</dbReference>
<organism evidence="1 2">
    <name type="scientific">Pseudoalteromonas peptidolytica F12-50-A1</name>
    <dbReference type="NCBI Taxonomy" id="1315280"/>
    <lineage>
        <taxon>Bacteria</taxon>
        <taxon>Pseudomonadati</taxon>
        <taxon>Pseudomonadota</taxon>
        <taxon>Gammaproteobacteria</taxon>
        <taxon>Alteromonadales</taxon>
        <taxon>Pseudoalteromonadaceae</taxon>
        <taxon>Pseudoalteromonas</taxon>
    </lineage>
</organism>
<protein>
    <submittedName>
        <fullName evidence="1">Uncharacterized protein</fullName>
    </submittedName>
</protein>
<reference evidence="1 2" key="1">
    <citation type="submission" date="2015-06" db="EMBL/GenBank/DDBJ databases">
        <title>Genome sequence of Pseudoalteromonas peptidolytica.</title>
        <authorList>
            <person name="Xie B.-B."/>
            <person name="Rong J.-C."/>
            <person name="Qin Q.-L."/>
            <person name="Zhang Y.-Z."/>
        </authorList>
    </citation>
    <scope>NUCLEOTIDE SEQUENCE [LARGE SCALE GENOMIC DNA]</scope>
    <source>
        <strain evidence="1 2">F12-50-A1</strain>
    </source>
</reference>
<name>A0A8I0T439_9GAMM</name>